<feature type="region of interest" description="Disordered" evidence="1">
    <location>
        <begin position="65"/>
        <end position="91"/>
    </location>
</feature>
<organism evidence="2 3">
    <name type="scientific">Frankliniella fusca</name>
    <dbReference type="NCBI Taxonomy" id="407009"/>
    <lineage>
        <taxon>Eukaryota</taxon>
        <taxon>Metazoa</taxon>
        <taxon>Ecdysozoa</taxon>
        <taxon>Arthropoda</taxon>
        <taxon>Hexapoda</taxon>
        <taxon>Insecta</taxon>
        <taxon>Pterygota</taxon>
        <taxon>Neoptera</taxon>
        <taxon>Paraneoptera</taxon>
        <taxon>Thysanoptera</taxon>
        <taxon>Terebrantia</taxon>
        <taxon>Thripoidea</taxon>
        <taxon>Thripidae</taxon>
        <taxon>Frankliniella</taxon>
    </lineage>
</organism>
<keyword evidence="3" id="KW-1185">Reference proteome</keyword>
<dbReference type="Proteomes" id="UP001219518">
    <property type="component" value="Unassembled WGS sequence"/>
</dbReference>
<protein>
    <submittedName>
        <fullName evidence="2">Transcriptional repressor NrdR</fullName>
    </submittedName>
</protein>
<feature type="compositionally biased region" description="Polar residues" evidence="1">
    <location>
        <begin position="65"/>
        <end position="87"/>
    </location>
</feature>
<comment type="caution">
    <text evidence="2">The sequence shown here is derived from an EMBL/GenBank/DDBJ whole genome shotgun (WGS) entry which is preliminary data.</text>
</comment>
<dbReference type="AlphaFoldDB" id="A0AAE1LC59"/>
<evidence type="ECO:0000256" key="1">
    <source>
        <dbReference type="SAM" id="MobiDB-lite"/>
    </source>
</evidence>
<reference evidence="2" key="2">
    <citation type="journal article" date="2023" name="BMC Genomics">
        <title>Pest status, molecular evolution, and epigenetic factors derived from the genome assembly of Frankliniella fusca, a thysanopteran phytovirus vector.</title>
        <authorList>
            <person name="Catto M.A."/>
            <person name="Labadie P.E."/>
            <person name="Jacobson A.L."/>
            <person name="Kennedy G.G."/>
            <person name="Srinivasan R."/>
            <person name="Hunt B.G."/>
        </authorList>
    </citation>
    <scope>NUCLEOTIDE SEQUENCE</scope>
    <source>
        <strain evidence="2">PL_HMW_Pooled</strain>
    </source>
</reference>
<name>A0AAE1LC59_9NEOP</name>
<reference evidence="2" key="1">
    <citation type="submission" date="2021-07" db="EMBL/GenBank/DDBJ databases">
        <authorList>
            <person name="Catto M.A."/>
            <person name="Jacobson A."/>
            <person name="Kennedy G."/>
            <person name="Labadie P."/>
            <person name="Hunt B.G."/>
            <person name="Srinivasan R."/>
        </authorList>
    </citation>
    <scope>NUCLEOTIDE SEQUENCE</scope>
    <source>
        <strain evidence="2">PL_HMW_Pooled</strain>
        <tissue evidence="2">Head</tissue>
    </source>
</reference>
<gene>
    <name evidence="2" type="ORF">KUF71_000754</name>
</gene>
<evidence type="ECO:0000313" key="2">
    <source>
        <dbReference type="EMBL" id="KAK3912727.1"/>
    </source>
</evidence>
<dbReference type="EMBL" id="JAHWGI010000301">
    <property type="protein sequence ID" value="KAK3912727.1"/>
    <property type="molecule type" value="Genomic_DNA"/>
</dbReference>
<accession>A0AAE1LC59</accession>
<proteinExistence type="predicted"/>
<sequence length="119" mass="12946">MDHRHGGIFGDFGYSLMRHAQSDSQNLSAWNEGDSAQIVDVDNTQLSEVGQGRQESVDPTVAVNAASTSNRTNSKRPLQDATNTQQAKRAAVAEPNVVEEYLKRTLFGKTCIKAGEKVP</sequence>
<evidence type="ECO:0000313" key="3">
    <source>
        <dbReference type="Proteomes" id="UP001219518"/>
    </source>
</evidence>